<dbReference type="Proteomes" id="UP000470771">
    <property type="component" value="Unassembled WGS sequence"/>
</dbReference>
<dbReference type="InterPro" id="IPR007627">
    <property type="entry name" value="RNA_pol_sigma70_r2"/>
</dbReference>
<dbReference type="SUPFAM" id="SSF88659">
    <property type="entry name" value="Sigma3 and sigma4 domains of RNA polymerase sigma factors"/>
    <property type="match status" value="1"/>
</dbReference>
<dbReference type="Gene3D" id="1.10.1740.10">
    <property type="match status" value="1"/>
</dbReference>
<comment type="similarity">
    <text evidence="1">Belongs to the sigma-70 factor family. ECF subfamily.</text>
</comment>
<evidence type="ECO:0000259" key="5">
    <source>
        <dbReference type="Pfam" id="PF04542"/>
    </source>
</evidence>
<dbReference type="CDD" id="cd06171">
    <property type="entry name" value="Sigma70_r4"/>
    <property type="match status" value="1"/>
</dbReference>
<accession>A0A6N9NPP1</accession>
<evidence type="ECO:0000313" key="8">
    <source>
        <dbReference type="Proteomes" id="UP000470771"/>
    </source>
</evidence>
<dbReference type="GO" id="GO:0006352">
    <property type="term" value="P:DNA-templated transcription initiation"/>
    <property type="evidence" value="ECO:0007669"/>
    <property type="project" value="InterPro"/>
</dbReference>
<comment type="caution">
    <text evidence="7">The sequence shown here is derived from an EMBL/GenBank/DDBJ whole genome shotgun (WGS) entry which is preliminary data.</text>
</comment>
<keyword evidence="4" id="KW-0804">Transcription</keyword>
<dbReference type="PANTHER" id="PTHR43133:SF46">
    <property type="entry name" value="RNA POLYMERASE SIGMA-70 FACTOR ECF SUBFAMILY"/>
    <property type="match status" value="1"/>
</dbReference>
<dbReference type="InterPro" id="IPR039425">
    <property type="entry name" value="RNA_pol_sigma-70-like"/>
</dbReference>
<dbReference type="InterPro" id="IPR013324">
    <property type="entry name" value="RNA_pol_sigma_r3/r4-like"/>
</dbReference>
<dbReference type="SUPFAM" id="SSF88946">
    <property type="entry name" value="Sigma2 domain of RNA polymerase sigma factors"/>
    <property type="match status" value="1"/>
</dbReference>
<dbReference type="PANTHER" id="PTHR43133">
    <property type="entry name" value="RNA POLYMERASE ECF-TYPE SIGMA FACTO"/>
    <property type="match status" value="1"/>
</dbReference>
<dbReference type="NCBIfam" id="TIGR02937">
    <property type="entry name" value="sigma70-ECF"/>
    <property type="match status" value="1"/>
</dbReference>
<feature type="domain" description="RNA polymerase sigma factor 70 region 4 type 2" evidence="6">
    <location>
        <begin position="111"/>
        <end position="160"/>
    </location>
</feature>
<name>A0A6N9NPP1_9FLAO</name>
<evidence type="ECO:0000256" key="2">
    <source>
        <dbReference type="ARBA" id="ARBA00023015"/>
    </source>
</evidence>
<dbReference type="Pfam" id="PF08281">
    <property type="entry name" value="Sigma70_r4_2"/>
    <property type="match status" value="1"/>
</dbReference>
<evidence type="ECO:0000259" key="6">
    <source>
        <dbReference type="Pfam" id="PF08281"/>
    </source>
</evidence>
<keyword evidence="2" id="KW-0805">Transcription regulation</keyword>
<dbReference type="GO" id="GO:0016987">
    <property type="term" value="F:sigma factor activity"/>
    <property type="evidence" value="ECO:0007669"/>
    <property type="project" value="UniProtKB-KW"/>
</dbReference>
<dbReference type="InterPro" id="IPR014284">
    <property type="entry name" value="RNA_pol_sigma-70_dom"/>
</dbReference>
<evidence type="ECO:0000256" key="3">
    <source>
        <dbReference type="ARBA" id="ARBA00023082"/>
    </source>
</evidence>
<evidence type="ECO:0000256" key="4">
    <source>
        <dbReference type="ARBA" id="ARBA00023163"/>
    </source>
</evidence>
<dbReference type="InterPro" id="IPR036388">
    <property type="entry name" value="WH-like_DNA-bd_sf"/>
</dbReference>
<keyword evidence="8" id="KW-1185">Reference proteome</keyword>
<dbReference type="InterPro" id="IPR013325">
    <property type="entry name" value="RNA_pol_sigma_r2"/>
</dbReference>
<feature type="domain" description="RNA polymerase sigma-70 region 2" evidence="5">
    <location>
        <begin position="21"/>
        <end position="85"/>
    </location>
</feature>
<proteinExistence type="inferred from homology"/>
<dbReference type="InterPro" id="IPR013249">
    <property type="entry name" value="RNA_pol_sigma70_r4_t2"/>
</dbReference>
<dbReference type="Gene3D" id="1.10.10.10">
    <property type="entry name" value="Winged helix-like DNA-binding domain superfamily/Winged helix DNA-binding domain"/>
    <property type="match status" value="1"/>
</dbReference>
<evidence type="ECO:0000313" key="7">
    <source>
        <dbReference type="EMBL" id="NBG66395.1"/>
    </source>
</evidence>
<evidence type="ECO:0000256" key="1">
    <source>
        <dbReference type="ARBA" id="ARBA00010641"/>
    </source>
</evidence>
<sequence length="173" mass="20358">MQEQELIEKCIKGHRISQRKLYDTYKTPMYTLAYRITNSFEDAEDVLQEGFLKVFRNLNSFKNDSKLSTWIHTIIVRTAYRKIKDTINYKTTDILEDESLLEIVYPSDVDYLEKAIQSLPDGYRTVFTLYEIEGYKHHEIAELLEISTSTSKTQLRNAKITLRDQLKNFSING</sequence>
<dbReference type="AlphaFoldDB" id="A0A6N9NPP1"/>
<reference evidence="7 8" key="1">
    <citation type="submission" date="2019-12" db="EMBL/GenBank/DDBJ databases">
        <authorList>
            <person name="Zhao J."/>
        </authorList>
    </citation>
    <scope>NUCLEOTIDE SEQUENCE [LARGE SCALE GENOMIC DNA]</scope>
    <source>
        <strain evidence="7 8">S-15</strain>
    </source>
</reference>
<dbReference type="RefSeq" id="WP_160633346.1">
    <property type="nucleotide sequence ID" value="NZ_WWNE01000007.1"/>
</dbReference>
<dbReference type="EMBL" id="WWNE01000007">
    <property type="protein sequence ID" value="NBG66395.1"/>
    <property type="molecule type" value="Genomic_DNA"/>
</dbReference>
<gene>
    <name evidence="7" type="ORF">GQN54_09725</name>
</gene>
<organism evidence="7 8">
    <name type="scientific">Acidiluteibacter ferrifornacis</name>
    <dbReference type="NCBI Taxonomy" id="2692424"/>
    <lineage>
        <taxon>Bacteria</taxon>
        <taxon>Pseudomonadati</taxon>
        <taxon>Bacteroidota</taxon>
        <taxon>Flavobacteriia</taxon>
        <taxon>Flavobacteriales</taxon>
        <taxon>Cryomorphaceae</taxon>
        <taxon>Acidiluteibacter</taxon>
    </lineage>
</organism>
<protein>
    <submittedName>
        <fullName evidence="7">Sigma-70 family RNA polymerase sigma factor</fullName>
    </submittedName>
</protein>
<dbReference type="GO" id="GO:0003677">
    <property type="term" value="F:DNA binding"/>
    <property type="evidence" value="ECO:0007669"/>
    <property type="project" value="InterPro"/>
</dbReference>
<dbReference type="Pfam" id="PF04542">
    <property type="entry name" value="Sigma70_r2"/>
    <property type="match status" value="1"/>
</dbReference>
<keyword evidence="3" id="KW-0731">Sigma factor</keyword>